<dbReference type="RefSeq" id="WP_067956383.1">
    <property type="nucleotide sequence ID" value="NZ_CP015005.1"/>
</dbReference>
<name>A0ABR6HHX1_AMIAI</name>
<evidence type="ECO:0000313" key="2">
    <source>
        <dbReference type="EMBL" id="MBB3710122.1"/>
    </source>
</evidence>
<sequence length="67" mass="6987">MTALVGPNGPGNSSLLSLSLIARLQPLQGGSISVDGLAVDTLPRAGSWRGMASVFHQRGRIDDNNRS</sequence>
<protein>
    <submittedName>
        <fullName evidence="2">ABC-type enterochelin transport system ATPase subunit</fullName>
    </submittedName>
</protein>
<evidence type="ECO:0000313" key="3">
    <source>
        <dbReference type="Proteomes" id="UP000577697"/>
    </source>
</evidence>
<dbReference type="Proteomes" id="UP000577697">
    <property type="component" value="Unassembled WGS sequence"/>
</dbReference>
<comment type="caution">
    <text evidence="2">The sequence shown here is derived from an EMBL/GenBank/DDBJ whole genome shotgun (WGS) entry which is preliminary data.</text>
</comment>
<keyword evidence="3" id="KW-1185">Reference proteome</keyword>
<organism evidence="2 3">
    <name type="scientific">Aminobacter aminovorans</name>
    <name type="common">Chelatobacter heintzii</name>
    <dbReference type="NCBI Taxonomy" id="83263"/>
    <lineage>
        <taxon>Bacteria</taxon>
        <taxon>Pseudomonadati</taxon>
        <taxon>Pseudomonadota</taxon>
        <taxon>Alphaproteobacteria</taxon>
        <taxon>Hyphomicrobiales</taxon>
        <taxon>Phyllobacteriaceae</taxon>
        <taxon>Aminobacter</taxon>
    </lineage>
</organism>
<feature type="domain" description="ABC transporter" evidence="1">
    <location>
        <begin position="2"/>
        <end position="61"/>
    </location>
</feature>
<evidence type="ECO:0000259" key="1">
    <source>
        <dbReference type="Pfam" id="PF00005"/>
    </source>
</evidence>
<accession>A0ABR6HHX1</accession>
<dbReference type="InterPro" id="IPR027417">
    <property type="entry name" value="P-loop_NTPase"/>
</dbReference>
<dbReference type="Gene3D" id="3.40.50.300">
    <property type="entry name" value="P-loop containing nucleotide triphosphate hydrolases"/>
    <property type="match status" value="1"/>
</dbReference>
<dbReference type="SUPFAM" id="SSF52540">
    <property type="entry name" value="P-loop containing nucleoside triphosphate hydrolases"/>
    <property type="match status" value="1"/>
</dbReference>
<dbReference type="InterPro" id="IPR003439">
    <property type="entry name" value="ABC_transporter-like_ATP-bd"/>
</dbReference>
<dbReference type="Pfam" id="PF00005">
    <property type="entry name" value="ABC_tran"/>
    <property type="match status" value="1"/>
</dbReference>
<reference evidence="2 3" key="1">
    <citation type="submission" date="2020-08" db="EMBL/GenBank/DDBJ databases">
        <title>Genomic Encyclopedia of Type Strains, Phase IV (KMG-IV): sequencing the most valuable type-strain genomes for metagenomic binning, comparative biology and taxonomic classification.</title>
        <authorList>
            <person name="Goeker M."/>
        </authorList>
    </citation>
    <scope>NUCLEOTIDE SEQUENCE [LARGE SCALE GENOMIC DNA]</scope>
    <source>
        <strain evidence="2 3">DSM 10368</strain>
    </source>
</reference>
<dbReference type="EMBL" id="JACICB010000043">
    <property type="protein sequence ID" value="MBB3710122.1"/>
    <property type="molecule type" value="Genomic_DNA"/>
</dbReference>
<gene>
    <name evidence="2" type="ORF">FHS67_006482</name>
</gene>
<proteinExistence type="predicted"/>